<sequence length="637" mass="74124">MASGSKDLEKFDGFGDYISWKVKFLDHLKDLDLLEGLKEEVCLEKGSGNSGSDEGRVKDLEECKILEEKKRKARAFIIVSVGDHVLRKIMKERTTADEHKRIYEGEHRRVFKYTVLVVSAKDSLWVQWVYKNLIRKETFWSVKENTSLGSWLWKKILKQRDKARLFHQMEVRSGTTTSFWHDHWSPLGRLHQHLGSRGTIDLGIATQATVAEVLDTHRRKRHRADFLNQIENHIELVRQARSQESDRSLWKQKEDSFKGSFSSPKTWQQIRTISNECEWYRGVWFPSSTPKYSFVTWLAFHNRLATGDRLYKWNSEARATCVFCDEELETRDHLFFSCPYSSQIWIALAKGLLNGRNVSSWSLITPHLLDSSQPYLHVFTLRYTFQALIHSLWRERNGRRHGEPAIPASKLTKLIDKNIRNRFSTLQKMGNKRLQEFSSIVAGLDREGEIVSDETKAMALLMSLPNQFSELKETMQNSGISLTLDNVMRAIYSKEQEFDQFWEQAKERKVLDQRMNLSKLRANQEKEKKMNKSKAKGKKICWTDHKEGHSYKQCNHCKAENKLGEQSHKSVCKFVGSNRLKAELMVKNDVSHLNERLEEKLVLCSEEEALSQSIKELKKEQVANETPSTIKGVGKLH</sequence>
<evidence type="ECO:0000259" key="1">
    <source>
        <dbReference type="Pfam" id="PF13966"/>
    </source>
</evidence>
<keyword evidence="2" id="KW-0548">Nucleotidyltransferase</keyword>
<dbReference type="Pfam" id="PF14223">
    <property type="entry name" value="Retrotran_gag_2"/>
    <property type="match status" value="1"/>
</dbReference>
<protein>
    <submittedName>
        <fullName evidence="2">Non-LTR retroelement reverse transcriptase-like protein</fullName>
    </submittedName>
</protein>
<dbReference type="AlphaFoldDB" id="Q9LJP6"/>
<organism evidence="2">
    <name type="scientific">Arabidopsis thaliana</name>
    <name type="common">Mouse-ear cress</name>
    <dbReference type="NCBI Taxonomy" id="3702"/>
    <lineage>
        <taxon>Eukaryota</taxon>
        <taxon>Viridiplantae</taxon>
        <taxon>Streptophyta</taxon>
        <taxon>Embryophyta</taxon>
        <taxon>Tracheophyta</taxon>
        <taxon>Spermatophyta</taxon>
        <taxon>Magnoliopsida</taxon>
        <taxon>eudicotyledons</taxon>
        <taxon>Gunneridae</taxon>
        <taxon>Pentapetalae</taxon>
        <taxon>rosids</taxon>
        <taxon>malvids</taxon>
        <taxon>Brassicales</taxon>
        <taxon>Brassicaceae</taxon>
        <taxon>Camelineae</taxon>
        <taxon>Arabidopsis</taxon>
    </lineage>
</organism>
<dbReference type="EMBL" id="AP000415">
    <property type="protein sequence ID" value="BAB01431.1"/>
    <property type="molecule type" value="Genomic_DNA"/>
</dbReference>
<feature type="domain" description="Reverse transcriptase zinc-binding" evidence="1">
    <location>
        <begin position="261"/>
        <end position="345"/>
    </location>
</feature>
<reference evidence="2" key="1">
    <citation type="journal article" date="2000" name="DNA Res.">
        <title>Structural analysis of Arabidopsis thaliana chromosome 3. II. Sequence features of the 4,251,695 bp regions covered by 90 P1, TAC and BAC clones.</title>
        <authorList>
            <person name="Nakamura Y."/>
        </authorList>
    </citation>
    <scope>NUCLEOTIDE SEQUENCE [LARGE SCALE GENOMIC DNA]</scope>
</reference>
<reference key="2">
    <citation type="journal article" date="2000" name="Nature">
        <title>Sequence and analysis of chromosome 3 of the plant Arabidopsis thaliana.</title>
        <authorList>
            <consortium name="European Union Chromosome 3 Arabidopsis Sequencing Consortium"/>
            <consortium name="Institute for Genomic Research"/>
            <consortium name="Kazusa DNA Research Institute"/>
            <person name="Salanoubat M."/>
            <person name="Lemcke K."/>
            <person name="Rieger M."/>
            <person name="Ansorge W."/>
            <person name="Unseld M."/>
            <person name="Fartmann B."/>
            <person name="Valle G."/>
            <person name="Blocker H."/>
            <person name="Perez-Alonso M."/>
            <person name="Obermaier B."/>
            <person name="Delseny M."/>
            <person name="Boutry M."/>
            <person name="Grivell L.A."/>
            <person name="Mache R."/>
            <person name="Puigdomenech P."/>
            <person name="De Simone V."/>
            <person name="Choisne N."/>
            <person name="Artiguenave F."/>
            <person name="Robert C."/>
            <person name="Brottier P."/>
            <person name="Wincker P."/>
            <person name="Cattolico L."/>
            <person name="Weissenbach J."/>
            <person name="Saurin W."/>
            <person name="Quetier F."/>
            <person name="Schafer M."/>
            <person name="Muller-Auer S."/>
            <person name="Gabel C."/>
            <person name="Fuchs M."/>
            <person name="Benes V."/>
            <person name="Wurmbach E."/>
            <person name="Drzonek H."/>
            <person name="Erfle H."/>
            <person name="Jordan N."/>
            <person name="Bangert S."/>
            <person name="Wiedelmann R."/>
            <person name="Kranz H."/>
            <person name="Voss H."/>
            <person name="Holland R."/>
            <person name="Brandt P."/>
            <person name="Nyakatura G."/>
            <person name="Vezzi A."/>
            <person name="D'Angelo M."/>
            <person name="Pallavicini A."/>
            <person name="Toppo S."/>
            <person name="Simionati B."/>
            <person name="Conrad A."/>
            <person name="Hornischer K."/>
            <person name="Kauer G."/>
            <person name="Lohnert T.H."/>
            <person name="Nordsiek G."/>
            <person name="Reichelt J."/>
            <person name="Scharfe M."/>
            <person name="Schon O."/>
            <person name="Bargues M."/>
            <person name="Terol J."/>
            <person name="Climent J."/>
            <person name="Navarro P."/>
            <person name="Collado C."/>
            <person name="Perez-Perez A."/>
            <person name="Ottenwalder B."/>
            <person name="Duchemin D."/>
            <person name="Cooke R."/>
            <person name="Laudie M."/>
            <person name="Berger-Llauro C."/>
            <person name="Purnelle B."/>
            <person name="Masuy D."/>
            <person name="de Haan M."/>
            <person name="Maarse A.C."/>
            <person name="Alcaraz J.P."/>
            <person name="Cottet A."/>
            <person name="Casacuberta E."/>
            <person name="Monfort A."/>
            <person name="Argiriou A."/>
            <person name="flores M."/>
            <person name="Liguori R."/>
            <person name="Vitale D."/>
            <person name="Mannhaupt G."/>
            <person name="Haase D."/>
            <person name="Schoof H."/>
            <person name="Rudd S."/>
            <person name="Zaccaria P."/>
            <person name="Mewes H.W."/>
            <person name="Mayer K.F."/>
            <person name="Kaul S."/>
            <person name="Town C.D."/>
            <person name="Koo H.L."/>
            <person name="Tallon L.J."/>
            <person name="Jenkins J."/>
            <person name="Rooney T."/>
            <person name="Rizzo M."/>
            <person name="Walts A."/>
            <person name="Utterback T."/>
            <person name="Fujii C.Y."/>
            <person name="Shea T.P."/>
            <person name="Creasy T.H."/>
            <person name="Haas B."/>
            <person name="Maiti R."/>
            <person name="Wu D."/>
            <person name="Peterson J."/>
            <person name="Van Aken S."/>
            <person name="Pai G."/>
            <person name="Militscher J."/>
            <person name="Sellers P."/>
            <person name="Gill J.E."/>
            <person name="Feldblyum T.V."/>
            <person name="Preuss D."/>
            <person name="Lin X."/>
            <person name="Nierman W.C."/>
            <person name="Salzberg S.L."/>
            <person name="White O."/>
            <person name="Venter J.C."/>
            <person name="Fraser C.M."/>
            <person name="Kaneko T."/>
            <person name="Nakamura Y."/>
            <person name="Sato S."/>
            <person name="Kato T."/>
            <person name="Asamizu E."/>
            <person name="Sasamoto S."/>
            <person name="Kimura T."/>
            <person name="Idesawa K."/>
            <person name="Kawashima K."/>
            <person name="Kishida Y."/>
            <person name="Kiyokawa C."/>
            <person name="Kohara M."/>
            <person name="Matsumoto M."/>
            <person name="Matsuno A."/>
            <person name="Muraki A."/>
            <person name="Nakayama S."/>
            <person name="Nakazaki N."/>
            <person name="Shinpo S."/>
            <person name="Takeuchi C."/>
            <person name="Wada T."/>
            <person name="Watanabe A."/>
            <person name="Yamada M."/>
            <person name="Yasuda M."/>
            <person name="Tabata S."/>
        </authorList>
    </citation>
    <scope>NUCLEOTIDE SEQUENCE [LARGE SCALE GENOMIC DNA]</scope>
    <source>
        <strain>cv. Columbia</strain>
    </source>
</reference>
<proteinExistence type="predicted"/>
<dbReference type="Pfam" id="PF13966">
    <property type="entry name" value="zf-RVT"/>
    <property type="match status" value="1"/>
</dbReference>
<keyword evidence="2" id="KW-0808">Transferase</keyword>
<accession>Q9LJP6</accession>
<evidence type="ECO:0000313" key="2">
    <source>
        <dbReference type="EMBL" id="BAB01431.1"/>
    </source>
</evidence>
<name>Q9LJP6_ARATH</name>
<dbReference type="GO" id="GO:0003964">
    <property type="term" value="F:RNA-directed DNA polymerase activity"/>
    <property type="evidence" value="ECO:0007669"/>
    <property type="project" value="UniProtKB-KW"/>
</dbReference>
<dbReference type="InterPro" id="IPR026960">
    <property type="entry name" value="RVT-Znf"/>
</dbReference>
<keyword evidence="2" id="KW-0695">RNA-directed DNA polymerase</keyword>